<dbReference type="PANTHER" id="PTHR37042:SF4">
    <property type="entry name" value="OUTER MEMBRANE PROTEIN RV1973"/>
    <property type="match status" value="1"/>
</dbReference>
<gene>
    <name evidence="3" type="ORF">ACHIPZ_10950</name>
</gene>
<evidence type="ECO:0000313" key="3">
    <source>
        <dbReference type="EMBL" id="MFH5208712.1"/>
    </source>
</evidence>
<organism evidence="3 4">
    <name type="scientific">Antrihabitans spumae</name>
    <dbReference type="NCBI Taxonomy" id="3373370"/>
    <lineage>
        <taxon>Bacteria</taxon>
        <taxon>Bacillati</taxon>
        <taxon>Actinomycetota</taxon>
        <taxon>Actinomycetes</taxon>
        <taxon>Mycobacteriales</taxon>
        <taxon>Nocardiaceae</taxon>
        <taxon>Antrihabitans</taxon>
    </lineage>
</organism>
<keyword evidence="2" id="KW-0472">Membrane</keyword>
<evidence type="ECO:0008006" key="5">
    <source>
        <dbReference type="Google" id="ProtNLM"/>
    </source>
</evidence>
<accession>A0ABW7JL40</accession>
<sequence>MSKLYSGPRVAVGVGVVLFVGAAAVAVHFYQQDSDRKAVLDAQDSAKAAACDYAPTMANYDFTNLDTYFAGVLDGATGAWKTEFDGTSKDLREVLSQGQVVSKVGDVQCAIKSATEDSAEAIVVIGQSITSVGTGGKPQPGQLSMVLSLENVDGRWLVDKVDAPVLPAKP</sequence>
<comment type="caution">
    <text evidence="3">The sequence shown here is derived from an EMBL/GenBank/DDBJ whole genome shotgun (WGS) entry which is preliminary data.</text>
</comment>
<dbReference type="RefSeq" id="WP_395114220.1">
    <property type="nucleotide sequence ID" value="NZ_JBIMSO010000043.1"/>
</dbReference>
<name>A0ABW7JL40_9NOCA</name>
<evidence type="ECO:0000313" key="4">
    <source>
        <dbReference type="Proteomes" id="UP001609175"/>
    </source>
</evidence>
<protein>
    <recommendedName>
        <fullName evidence="5">Mce-associated membrane protein</fullName>
    </recommendedName>
</protein>
<comment type="subcellular location">
    <subcellularLocation>
        <location evidence="1">Membrane</location>
    </subcellularLocation>
</comment>
<dbReference type="EMBL" id="JBIMSO010000043">
    <property type="protein sequence ID" value="MFH5208712.1"/>
    <property type="molecule type" value="Genomic_DNA"/>
</dbReference>
<evidence type="ECO:0000256" key="1">
    <source>
        <dbReference type="ARBA" id="ARBA00004370"/>
    </source>
</evidence>
<dbReference type="Proteomes" id="UP001609175">
    <property type="component" value="Unassembled WGS sequence"/>
</dbReference>
<dbReference type="PANTHER" id="PTHR37042">
    <property type="entry name" value="OUTER MEMBRANE PROTEIN RV1973"/>
    <property type="match status" value="1"/>
</dbReference>
<evidence type="ECO:0000256" key="2">
    <source>
        <dbReference type="ARBA" id="ARBA00023136"/>
    </source>
</evidence>
<reference evidence="3 4" key="1">
    <citation type="submission" date="2024-10" db="EMBL/GenBank/DDBJ databases">
        <authorList>
            <person name="Riesco R."/>
        </authorList>
    </citation>
    <scope>NUCLEOTIDE SEQUENCE [LARGE SCALE GENOMIC DNA]</scope>
    <source>
        <strain evidence="3 4">NCIMB 15449</strain>
    </source>
</reference>
<proteinExistence type="predicted"/>